<dbReference type="InterPro" id="IPR018114">
    <property type="entry name" value="TRYPSIN_HIS"/>
</dbReference>
<dbReference type="PANTHER" id="PTHR23403:SF1">
    <property type="entry name" value="TREHALASE"/>
    <property type="match status" value="1"/>
</dbReference>
<dbReference type="CDD" id="cd22965">
    <property type="entry name" value="DD_DPY30_SDC1"/>
    <property type="match status" value="1"/>
</dbReference>
<dbReference type="InterPro" id="IPR008928">
    <property type="entry name" value="6-hairpin_glycosidase_sf"/>
</dbReference>
<dbReference type="PROSITE" id="PS00134">
    <property type="entry name" value="TRYPSIN_HIS"/>
    <property type="match status" value="1"/>
</dbReference>
<evidence type="ECO:0000256" key="6">
    <source>
        <dbReference type="ARBA" id="ARBA00019905"/>
    </source>
</evidence>
<dbReference type="Gene3D" id="1.20.890.10">
    <property type="entry name" value="cAMP-dependent protein kinase regulatory subunit, dimerization-anchoring domain"/>
    <property type="match status" value="1"/>
</dbReference>
<dbReference type="Pfam" id="PF05186">
    <property type="entry name" value="Dpy-30"/>
    <property type="match status" value="1"/>
</dbReference>
<dbReference type="InterPro" id="IPR012341">
    <property type="entry name" value="6hp_glycosidase-like_sf"/>
</dbReference>
<dbReference type="GO" id="GO:0004555">
    <property type="term" value="F:alpha,alpha-trehalase activity"/>
    <property type="evidence" value="ECO:0007669"/>
    <property type="project" value="UniProtKB-EC"/>
</dbReference>
<dbReference type="PRINTS" id="PR00744">
    <property type="entry name" value="GLHYDRLASE37"/>
</dbReference>
<evidence type="ECO:0000256" key="5">
    <source>
        <dbReference type="ARBA" id="ARBA00012757"/>
    </source>
</evidence>
<evidence type="ECO:0000256" key="9">
    <source>
        <dbReference type="ARBA" id="ARBA00023295"/>
    </source>
</evidence>
<dbReference type="InterPro" id="IPR007858">
    <property type="entry name" value="Dpy-30_motif"/>
</dbReference>
<dbReference type="Pfam" id="PF00089">
    <property type="entry name" value="Trypsin"/>
    <property type="match status" value="1"/>
</dbReference>
<dbReference type="EC" id="3.2.1.28" evidence="5 10"/>
<feature type="domain" description="Peptidase S1" evidence="12">
    <location>
        <begin position="111"/>
        <end position="390"/>
    </location>
</feature>
<dbReference type="PROSITE" id="PS50240">
    <property type="entry name" value="TRYPSIN_DOM"/>
    <property type="match status" value="1"/>
</dbReference>
<dbReference type="AlphaFoldDB" id="A0A553NRD5"/>
<evidence type="ECO:0000259" key="12">
    <source>
        <dbReference type="PROSITE" id="PS50240"/>
    </source>
</evidence>
<protein>
    <recommendedName>
        <fullName evidence="6 10">Trehalase</fullName>
        <ecNumber evidence="5 10">3.2.1.28</ecNumber>
    </recommendedName>
    <alternativeName>
        <fullName evidence="10">Alpha-trehalose glucohydrolase</fullName>
    </alternativeName>
</protein>
<dbReference type="SUPFAM" id="SSF50494">
    <property type="entry name" value="Trypsin-like serine proteases"/>
    <property type="match status" value="1"/>
</dbReference>
<keyword evidence="8" id="KW-0539">Nucleus</keyword>
<evidence type="ECO:0000256" key="8">
    <source>
        <dbReference type="ARBA" id="ARBA00023242"/>
    </source>
</evidence>
<evidence type="ECO:0000256" key="3">
    <source>
        <dbReference type="ARBA" id="ARBA00005615"/>
    </source>
</evidence>
<keyword evidence="7 10" id="KW-0378">Hydrolase</keyword>
<dbReference type="SUPFAM" id="SSF48208">
    <property type="entry name" value="Six-hairpin glycosidases"/>
    <property type="match status" value="1"/>
</dbReference>
<dbReference type="SMR" id="A0A553NRD5"/>
<dbReference type="GO" id="GO:0006508">
    <property type="term" value="P:proteolysis"/>
    <property type="evidence" value="ECO:0007669"/>
    <property type="project" value="InterPro"/>
</dbReference>
<evidence type="ECO:0000256" key="11">
    <source>
        <dbReference type="SAM" id="MobiDB-lite"/>
    </source>
</evidence>
<dbReference type="GO" id="GO:0005634">
    <property type="term" value="C:nucleus"/>
    <property type="evidence" value="ECO:0007669"/>
    <property type="project" value="UniProtKB-SubCell"/>
</dbReference>
<evidence type="ECO:0000313" key="14">
    <source>
        <dbReference type="Proteomes" id="UP000318571"/>
    </source>
</evidence>
<dbReference type="InterPro" id="IPR001254">
    <property type="entry name" value="Trypsin_dom"/>
</dbReference>
<dbReference type="InterPro" id="IPR043504">
    <property type="entry name" value="Peptidase_S1_PA_chymotrypsin"/>
</dbReference>
<feature type="compositionally biased region" description="Polar residues" evidence="11">
    <location>
        <begin position="835"/>
        <end position="852"/>
    </location>
</feature>
<dbReference type="Proteomes" id="UP000318571">
    <property type="component" value="Chromosome 4"/>
</dbReference>
<accession>A0A553NRD5</accession>
<dbReference type="Pfam" id="PF01204">
    <property type="entry name" value="Trehalase"/>
    <property type="match status" value="1"/>
</dbReference>
<evidence type="ECO:0000256" key="10">
    <source>
        <dbReference type="RuleBase" id="RU361180"/>
    </source>
</evidence>
<dbReference type="EMBL" id="VCGU01000011">
    <property type="protein sequence ID" value="TRY67949.1"/>
    <property type="molecule type" value="Genomic_DNA"/>
</dbReference>
<evidence type="ECO:0000313" key="13">
    <source>
        <dbReference type="EMBL" id="TRY67949.1"/>
    </source>
</evidence>
<dbReference type="STRING" id="6832.A0A553NRD5"/>
<dbReference type="InterPro" id="IPR049629">
    <property type="entry name" value="DPY30_SDC1_DD"/>
</dbReference>
<feature type="region of interest" description="Disordered" evidence="11">
    <location>
        <begin position="1"/>
        <end position="26"/>
    </location>
</feature>
<evidence type="ECO:0000256" key="4">
    <source>
        <dbReference type="ARBA" id="ARBA00010849"/>
    </source>
</evidence>
<comment type="similarity">
    <text evidence="3 10">Belongs to the glycosyl hydrolase 37 family.</text>
</comment>
<proteinExistence type="inferred from homology"/>
<sequence>MPSAKSDMDNESGSVAKKAKMSQDVKSMSSKAFMDEFVVPVMLRALSAVNKERPDDPIDFLINYLKKEKAAPPPTSPTTTAGGPSEAKPESGPSTPAKEDTTPVLKLSHKVINGIVAERGQAPWQVLLENMNSGEICGGAIVNARFILTAAHCTVSFEKQGTRPLRYPANILAIVRQPTRCANRFLSSKYKYEIARVYNHPKYEAKANGQLLFDFALLQTARSMAPFDMDLKPICLPPIGPLLDAIQMSRIYPDSKTFVDKKLKHTPGKIIKHFEQLVADNNGEPLSKEVLTQFVDDNFEAEGQELEPWTPEDWTPRPKFVEKLENTELRGLAVRINGLWKDLSRRIKDEVRENPQLYSIIYVPNGFVVPGGRFREFYYWDTYWIVKALLLCEMAQTVRGIIENFLTMVETYGMVPNGGRIYYIKRSQPPFLTLMMKEYIKSTGDLDFLSQHVATLDKELQFWEKKRSVTLTKDDQEHLFFVFGTGGTGPRPESYREDFEHAETFTGKEEKEAFYYHIKAGAESGWDYSTRWMINAQAQNQGTLLDVKTSFIVPVDLNAIMYMNYKAMSDFYTQLGDTENAEFHTKKATLLKEAIGKVLWSEEDNMWFDYDLLNDKSRKYFYPSNLLPLWAECFDEANRATVTESSIAYLKSTGTIYCKGGVPTSLEESGQQWDFPNAWPPLQHILVAGLLNTKNEEARQMALNIARTYTQCTIFSCPEDAEVCHMFEKYDVNATGVAGGGGEYDVQTGFGWSNGVVFEFISLFGDDLMIEDPIFKDECQNFKQEIELNTHFDVSGGKSKLLRRDSNVNVQSVEQNPTNHPVLTIEETEEENPEKSAQNEPNSKPKQVNLTAVSKHDFSTPGLTRKLIRLYENLAK</sequence>
<feature type="region of interest" description="Disordered" evidence="11">
    <location>
        <begin position="829"/>
        <end position="855"/>
    </location>
</feature>
<dbReference type="SMART" id="SM00020">
    <property type="entry name" value="Tryp_SPc"/>
    <property type="match status" value="1"/>
</dbReference>
<comment type="catalytic activity">
    <reaction evidence="1 10">
        <text>alpha,alpha-trehalose + H2O = alpha-D-glucose + beta-D-glucose</text>
        <dbReference type="Rhea" id="RHEA:32675"/>
        <dbReference type="ChEBI" id="CHEBI:15377"/>
        <dbReference type="ChEBI" id="CHEBI:15903"/>
        <dbReference type="ChEBI" id="CHEBI:16551"/>
        <dbReference type="ChEBI" id="CHEBI:17925"/>
        <dbReference type="EC" id="3.2.1.28"/>
    </reaction>
</comment>
<dbReference type="Gene3D" id="2.40.10.10">
    <property type="entry name" value="Trypsin-like serine proteases"/>
    <property type="match status" value="1"/>
</dbReference>
<comment type="similarity">
    <text evidence="4">Belongs to the dpy-30 family.</text>
</comment>
<comment type="caution">
    <text evidence="13">The sequence shown here is derived from an EMBL/GenBank/DDBJ whole genome shotgun (WGS) entry which is preliminary data.</text>
</comment>
<keyword evidence="9 10" id="KW-0326">Glycosidase</keyword>
<name>A0A553NRD5_TIGCA</name>
<evidence type="ECO:0000256" key="7">
    <source>
        <dbReference type="ARBA" id="ARBA00022801"/>
    </source>
</evidence>
<evidence type="ECO:0000256" key="2">
    <source>
        <dbReference type="ARBA" id="ARBA00004123"/>
    </source>
</evidence>
<evidence type="ECO:0000256" key="1">
    <source>
        <dbReference type="ARBA" id="ARBA00001576"/>
    </source>
</evidence>
<reference evidence="13 14" key="1">
    <citation type="journal article" date="2018" name="Nat. Ecol. Evol.">
        <title>Genomic signatures of mitonuclear coevolution across populations of Tigriopus californicus.</title>
        <authorList>
            <person name="Barreto F.S."/>
            <person name="Watson E.T."/>
            <person name="Lima T.G."/>
            <person name="Willett C.S."/>
            <person name="Edmands S."/>
            <person name="Li W."/>
            <person name="Burton R.S."/>
        </authorList>
    </citation>
    <scope>NUCLEOTIDE SEQUENCE [LARGE SCALE GENOMIC DNA]</scope>
    <source>
        <strain evidence="13 14">San Diego</strain>
    </source>
</reference>
<dbReference type="PANTHER" id="PTHR23403">
    <property type="entry name" value="TREHALASE"/>
    <property type="match status" value="1"/>
</dbReference>
<dbReference type="GO" id="GO:0005993">
    <property type="term" value="P:trehalose catabolic process"/>
    <property type="evidence" value="ECO:0007669"/>
    <property type="project" value="TreeGrafter"/>
</dbReference>
<dbReference type="InterPro" id="IPR001661">
    <property type="entry name" value="Glyco_hydro_37"/>
</dbReference>
<gene>
    <name evidence="13" type="ORF">TCAL_07224</name>
</gene>
<dbReference type="InterPro" id="IPR018232">
    <property type="entry name" value="Glyco_hydro_37_CS"/>
</dbReference>
<feature type="region of interest" description="Disordered" evidence="11">
    <location>
        <begin position="69"/>
        <end position="103"/>
    </location>
</feature>
<organism evidence="13 14">
    <name type="scientific">Tigriopus californicus</name>
    <name type="common">Marine copepod</name>
    <dbReference type="NCBI Taxonomy" id="6832"/>
    <lineage>
        <taxon>Eukaryota</taxon>
        <taxon>Metazoa</taxon>
        <taxon>Ecdysozoa</taxon>
        <taxon>Arthropoda</taxon>
        <taxon>Crustacea</taxon>
        <taxon>Multicrustacea</taxon>
        <taxon>Hexanauplia</taxon>
        <taxon>Copepoda</taxon>
        <taxon>Harpacticoida</taxon>
        <taxon>Harpacticidae</taxon>
        <taxon>Tigriopus</taxon>
    </lineage>
</organism>
<keyword evidence="14" id="KW-1185">Reference proteome</keyword>
<dbReference type="PROSITE" id="PS00928">
    <property type="entry name" value="TREHALASE_2"/>
    <property type="match status" value="1"/>
</dbReference>
<comment type="subcellular location">
    <subcellularLocation>
        <location evidence="2">Nucleus</location>
    </subcellularLocation>
</comment>
<dbReference type="Gene3D" id="1.50.10.10">
    <property type="match status" value="1"/>
</dbReference>
<dbReference type="PROSITE" id="PS00927">
    <property type="entry name" value="TREHALASE_1"/>
    <property type="match status" value="1"/>
</dbReference>
<dbReference type="GO" id="GO:0004252">
    <property type="term" value="F:serine-type endopeptidase activity"/>
    <property type="evidence" value="ECO:0007669"/>
    <property type="project" value="InterPro"/>
</dbReference>
<dbReference type="InterPro" id="IPR009003">
    <property type="entry name" value="Peptidase_S1_PA"/>
</dbReference>